<accession>A0A3B0UT89</accession>
<name>A0A3B0UT89_9ZZZZ</name>
<evidence type="ECO:0000259" key="1">
    <source>
        <dbReference type="Pfam" id="PF13709"/>
    </source>
</evidence>
<dbReference type="InterPro" id="IPR025297">
    <property type="entry name" value="DUF4159"/>
</dbReference>
<reference evidence="2" key="1">
    <citation type="submission" date="2018-06" db="EMBL/GenBank/DDBJ databases">
        <authorList>
            <person name="Zhirakovskaya E."/>
        </authorList>
    </citation>
    <scope>NUCLEOTIDE SEQUENCE</scope>
</reference>
<organism evidence="2">
    <name type="scientific">hydrothermal vent metagenome</name>
    <dbReference type="NCBI Taxonomy" id="652676"/>
    <lineage>
        <taxon>unclassified sequences</taxon>
        <taxon>metagenomes</taxon>
        <taxon>ecological metagenomes</taxon>
    </lineage>
</organism>
<evidence type="ECO:0000313" key="2">
    <source>
        <dbReference type="EMBL" id="VAW22896.1"/>
    </source>
</evidence>
<protein>
    <recommendedName>
        <fullName evidence="1">DUF4159 domain-containing protein</fullName>
    </recommendedName>
</protein>
<dbReference type="Gene3D" id="3.40.50.12140">
    <property type="entry name" value="Domain of unknown function DUF4159"/>
    <property type="match status" value="1"/>
</dbReference>
<sequence length="217" mass="24817">MKIIRLIILIFSVSASFAQNTTVRIALVKYNGGGDWYSDPSALPNLVEYCNNHLNTGIYSEPSTVEVGSQEIFNYPFVHLTGHGNVIFSDSEARNLRLYLEGGGFLHIDDNYGLDKFIRREMKKVFPGKDFIELPPSHEIFHQKYDFPKGLPKIHEHDNKPPQAFGIFIDGRMVCLYTYESDLGDGWEDPEVHKDPEEIRLKALKMGANIIMYVFDQ</sequence>
<dbReference type="Pfam" id="PF13709">
    <property type="entry name" value="DUF4159"/>
    <property type="match status" value="1"/>
</dbReference>
<feature type="domain" description="DUF4159" evidence="1">
    <location>
        <begin position="24"/>
        <end position="215"/>
    </location>
</feature>
<proteinExistence type="predicted"/>
<dbReference type="AlphaFoldDB" id="A0A3B0UT89"/>
<dbReference type="EMBL" id="UOEP01000180">
    <property type="protein sequence ID" value="VAW22896.1"/>
    <property type="molecule type" value="Genomic_DNA"/>
</dbReference>
<gene>
    <name evidence="2" type="ORF">MNBD_BACTEROID01-2137</name>
</gene>